<dbReference type="InterPro" id="IPR036291">
    <property type="entry name" value="NAD(P)-bd_dom_sf"/>
</dbReference>
<dbReference type="PROSITE" id="PS00606">
    <property type="entry name" value="KS3_1"/>
    <property type="match status" value="1"/>
</dbReference>
<keyword evidence="2" id="KW-0597">Phosphoprotein</keyword>
<dbReference type="Pfam" id="PF00698">
    <property type="entry name" value="Acyl_transf_1"/>
    <property type="match status" value="1"/>
</dbReference>
<dbReference type="CDD" id="cd05195">
    <property type="entry name" value="enoyl_red"/>
    <property type="match status" value="1"/>
</dbReference>
<dbReference type="Pfam" id="PF08240">
    <property type="entry name" value="ADH_N"/>
    <property type="match status" value="1"/>
</dbReference>
<dbReference type="InterPro" id="IPR014043">
    <property type="entry name" value="Acyl_transferase_dom"/>
</dbReference>
<dbReference type="SMART" id="SM00826">
    <property type="entry name" value="PKS_DH"/>
    <property type="match status" value="1"/>
</dbReference>
<dbReference type="GO" id="GO:0004315">
    <property type="term" value="F:3-oxoacyl-[acyl-carrier-protein] synthase activity"/>
    <property type="evidence" value="ECO:0007669"/>
    <property type="project" value="InterPro"/>
</dbReference>
<dbReference type="Pfam" id="PF23297">
    <property type="entry name" value="ACP_SdgA_C"/>
    <property type="match status" value="1"/>
</dbReference>
<dbReference type="InterPro" id="IPR016035">
    <property type="entry name" value="Acyl_Trfase/lysoPLipase"/>
</dbReference>
<dbReference type="InterPro" id="IPR014031">
    <property type="entry name" value="Ketoacyl_synth_C"/>
</dbReference>
<sequence length="2369" mass="257961">MAENNSIAIIGLSCRFPGDATSPEKFWDLLVSKRDSYCLPPNRWNPDAFYHAGKDKLHTLANRGAHFLTEDVMAFDAAFFNISQAEATALDPQQRFTLELAYEAFENAGISIEAASGSKTGCFMGSATCDYRDTINRDPDSNPRYSLLGVITEMIANRTSWFYNLKGPSMTIQTACSSSLVALHLACKSLINGESDMALAGGVNLMLNPDFSIYLNNMTMSTKEGHCKSFDASGDGYSRGEGCGVVVLKRLEDALRDGDPVRAVIRGSGVNSDGFTQGITMPSSEAQARLIRDVYAAAGLGLADTQYIEAHGTGTKVGDPIECRAIYETLGKCASVNRKLILGSVKPNIGHLEGAASMAALIKGVLALEKGVIPPNLYFNTPNPAIPFDKWNLQVPTQMTPWPRSQQKRMSVSSFGVGGTNAHAILECAPGSREHETVFSGNNSIMGLLSDAPTRNPIPHRKRLFILSSHDQGGITRVGDVLSSHLASLELNAPLGYMADLAHTLGSKRSRLTWKHYCIASTLPHLRSQLASLQNTSAIRSSKTPSLGFVFTGQGAQWARMGVELLSFPIFKTSVDECDVHLASLGCSWRVVEELDRSEPNSRVHEPEMSQTLCTVLQIALVDLLRSYDVVPSRVVGHSSGEIAAAYCSGALTKKHAVAVAFFRGVASRRLKEDFPQVQGGMLAVGVSQREVEEFMCHIEDSDLVVACVNSPINTTVSGSVHALDRLQAALDKKDIFSRRLSVDVAYHSNHMHEIYPFYAQLMANIHGSPQKRSSDVPIMFSSVDGGMVHPESLGAFYWGRNLIEPVYFSDAVADVLSKSNDGESMPPSKSAIDLLVEIGPHSALGGPLKEILDSKGIKSVEYQSSVIRGSDSVDTLLELAGWLYARGYPIDVGKVNGDESVKTLTDLPPYPWNHSRRFDAGSRINREFAMRSHPQKSLLGAPFTSISENERIWRNHLRLGEEEWVRDHKVTSVVLFPGAGLVVMAIEAARQMADAGKSIRAFKLRDVSIGSAVVMNEDRATEAIIHLRPHLTGTSGSSANSCWFEFTVSTSGSADMPVRENCRGLIRIDYRTNNDEHADREIWAFMKHQVSRYEDAVATCTHELPVEDFYRDLSKVGLEFGPSFRNVKRLRRGEGKTVFEMKIGDPGETFSTGQPGRHHLIHPTTLDAMFSSTFSAAYDGINPPNRPLIPTFIEELTISTDIPDAVGSRMTGVATAKKRGYGEVSADIDLFDDSSSVAFINMRGFRCTTEISNESQPEGPTDEKASRLCSSPSWKHAFHLLEPAELQRAVESSGATSDSRVAKICSMLLHEQPANKLLELLPETEDTDFSIQDSISYSLQCSTPNHIRYAFIGSKSNNNSKNVLCLDFLNGPDENDISSEKFDIIVIPERCIGIRKFDILLSKLAAMLAPSGHLVSGASLGTSHDVNELCTTFSVTETNGFVEVYSAPYTNGIPPHRADVIILRPSCSSERVASFIGELLTELESHGAQGQVLDWGPQVSDQAAGKHIISLFELERSYLENLSASDFELIRTIGLTSSSLIWVTGFVGPSSSIVTGLIRSIRRENVEQWLQTLHMVPQAVDDGTGVRMTSRIICSSTKETEFLLEEDGLLKISRIYQAKILSSQINSLTSDEIRTQPLKEIEFPVRLTIGKPGLLDTLHFERHTGLSSVLEDDEVEICVEASGMNFRDVMISMGIIATPKLGYEACGVVSSVGERVGNVQVGDRVCAHVIGAHASVVRTKDYLCAIIPENLSFETGAAMPVVLTTAYHALVNIARVRRGQSVLIHAAAGGVGQAAIQLAQHLGLTIYATVSSEEKRILIKSQYGLPDEHIFYSRDASFAMAVKRITNGRGVDCVLNSLAGELLRESFYCLAPLGIMVEIGSRDALDNTRLDMRPFSRSATFACFNLLDLVEQAPEVMAEAMRETFTLVRRGVLASPHPLSVLPLNRIEDAFRMMQSGKHLGKLVITFKGNPEIPLLQRPHEVQTLSPDSTYLLAGGLGGLGRSLARMLVSLGARRLAFVSRSGASTADSQAVVNELIQLGATVKTYCADISDENALREALNCCSKELPPIKGVFQMAMLLRDSLYETMTHAQWVEATLPKIQGTWNLHEYFDHGHALDFFINLSSMSGIIGNKGQANYAAGSTFQDAIAHHRRSMGLKGLSLDLGIMLDVGVIAEQGSTGDLKRWEEVIGIREPLFHALMKAVIQEEQQIHAGAGIPAQICVGLGTAEAFDAAGVSRPDYLTDDIRFSPLSAGGSDIKSTLGKQGAPVGADVKSRLAAATSKAQAADLIVDALVGKVADILQTPSAEIDASRPIYLYGVDSLVAMEVRNWIRREMGAQVAIFDILEAVPITQLARKIAERSRSVSSEL</sequence>
<dbReference type="InterPro" id="IPR016036">
    <property type="entry name" value="Malonyl_transacylase_ACP-bd"/>
</dbReference>
<feature type="domain" description="PKS/mFAS DH" evidence="9">
    <location>
        <begin position="937"/>
        <end position="1257"/>
    </location>
</feature>
<dbReference type="STRING" id="1448308.A0A2T2NFQ6"/>
<dbReference type="Gene3D" id="3.40.50.720">
    <property type="entry name" value="NAD(P)-binding Rossmann-like Domain"/>
    <property type="match status" value="1"/>
</dbReference>
<dbReference type="InterPro" id="IPR032821">
    <property type="entry name" value="PKS_assoc"/>
</dbReference>
<dbReference type="InterPro" id="IPR001227">
    <property type="entry name" value="Ac_transferase_dom_sf"/>
</dbReference>
<dbReference type="Pfam" id="PF00109">
    <property type="entry name" value="ketoacyl-synt"/>
    <property type="match status" value="1"/>
</dbReference>
<dbReference type="InterPro" id="IPR020807">
    <property type="entry name" value="PKS_DH"/>
</dbReference>
<feature type="active site" description="Proton acceptor; for dehydratase activity" evidence="6">
    <location>
        <position position="969"/>
    </location>
</feature>
<dbReference type="GO" id="GO:0004312">
    <property type="term" value="F:fatty acid synthase activity"/>
    <property type="evidence" value="ECO:0007669"/>
    <property type="project" value="TreeGrafter"/>
</dbReference>
<dbReference type="SUPFAM" id="SSF52151">
    <property type="entry name" value="FabD/lysophospholipase-like"/>
    <property type="match status" value="1"/>
</dbReference>
<dbReference type="InterPro" id="IPR020843">
    <property type="entry name" value="ER"/>
</dbReference>
<dbReference type="SUPFAM" id="SSF51735">
    <property type="entry name" value="NAD(P)-binding Rossmann-fold domains"/>
    <property type="match status" value="2"/>
</dbReference>
<dbReference type="SUPFAM" id="SSF50129">
    <property type="entry name" value="GroES-like"/>
    <property type="match status" value="1"/>
</dbReference>
<dbReference type="PROSITE" id="PS00012">
    <property type="entry name" value="PHOSPHOPANTETHEINE"/>
    <property type="match status" value="1"/>
</dbReference>
<dbReference type="EMBL" id="KZ678139">
    <property type="protein sequence ID" value="PSN64199.1"/>
    <property type="molecule type" value="Genomic_DNA"/>
</dbReference>
<feature type="domain" description="Ketosynthase family 3 (KS3)" evidence="8">
    <location>
        <begin position="4"/>
        <end position="428"/>
    </location>
</feature>
<dbReference type="PROSITE" id="PS50075">
    <property type="entry name" value="CARRIER"/>
    <property type="match status" value="1"/>
</dbReference>
<keyword evidence="3" id="KW-0808">Transferase</keyword>
<feature type="domain" description="Carrier" evidence="7">
    <location>
        <begin position="2285"/>
        <end position="2362"/>
    </location>
</feature>
<dbReference type="Pfam" id="PF08659">
    <property type="entry name" value="KR"/>
    <property type="match status" value="1"/>
</dbReference>
<dbReference type="Pfam" id="PF16197">
    <property type="entry name" value="KAsynt_C_assoc"/>
    <property type="match status" value="1"/>
</dbReference>
<dbReference type="PANTHER" id="PTHR43775:SF29">
    <property type="entry name" value="ASPERFURANONE POLYKETIDE SYNTHASE AFOG-RELATED"/>
    <property type="match status" value="1"/>
</dbReference>
<evidence type="ECO:0000259" key="7">
    <source>
        <dbReference type="PROSITE" id="PS50075"/>
    </source>
</evidence>
<dbReference type="InterPro" id="IPR050091">
    <property type="entry name" value="PKS_NRPS_Biosynth_Enz"/>
</dbReference>
<feature type="region of interest" description="C-terminal hotdog fold" evidence="6">
    <location>
        <begin position="1102"/>
        <end position="1257"/>
    </location>
</feature>
<dbReference type="OrthoDB" id="329835at2759"/>
<dbReference type="InterPro" id="IPR057326">
    <property type="entry name" value="KR_dom"/>
</dbReference>
<feature type="active site" description="Proton donor; for dehydratase activity" evidence="6">
    <location>
        <position position="1168"/>
    </location>
</feature>
<dbReference type="InterPro" id="IPR049900">
    <property type="entry name" value="PKS_mFAS_DH"/>
</dbReference>
<dbReference type="InterPro" id="IPR036736">
    <property type="entry name" value="ACP-like_sf"/>
</dbReference>
<protein>
    <submittedName>
        <fullName evidence="10">Beta-ketoacyl synthase domain-containing protein</fullName>
    </submittedName>
</protein>
<dbReference type="SUPFAM" id="SSF55048">
    <property type="entry name" value="Probable ACP-binding domain of malonyl-CoA ACP transacylase"/>
    <property type="match status" value="1"/>
</dbReference>
<proteinExistence type="predicted"/>
<dbReference type="InterPro" id="IPR049551">
    <property type="entry name" value="PKS_DH_C"/>
</dbReference>
<dbReference type="PANTHER" id="PTHR43775">
    <property type="entry name" value="FATTY ACID SYNTHASE"/>
    <property type="match status" value="1"/>
</dbReference>
<dbReference type="Gene3D" id="1.10.1200.10">
    <property type="entry name" value="ACP-like"/>
    <property type="match status" value="1"/>
</dbReference>
<dbReference type="Gene3D" id="3.10.129.110">
    <property type="entry name" value="Polyketide synthase dehydratase"/>
    <property type="match status" value="1"/>
</dbReference>
<dbReference type="PROSITE" id="PS52004">
    <property type="entry name" value="KS3_2"/>
    <property type="match status" value="1"/>
</dbReference>
<reference evidence="10 11" key="1">
    <citation type="journal article" date="2018" name="Front. Microbiol.">
        <title>Genome-Wide Analysis of Corynespora cassiicola Leaf Fall Disease Putative Effectors.</title>
        <authorList>
            <person name="Lopez D."/>
            <person name="Ribeiro S."/>
            <person name="Label P."/>
            <person name="Fumanal B."/>
            <person name="Venisse J.S."/>
            <person name="Kohler A."/>
            <person name="de Oliveira R.R."/>
            <person name="Labutti K."/>
            <person name="Lipzen A."/>
            <person name="Lail K."/>
            <person name="Bauer D."/>
            <person name="Ohm R.A."/>
            <person name="Barry K.W."/>
            <person name="Spatafora J."/>
            <person name="Grigoriev I.V."/>
            <person name="Martin F.M."/>
            <person name="Pujade-Renaud V."/>
        </authorList>
    </citation>
    <scope>NUCLEOTIDE SEQUENCE [LARGE SCALE GENOMIC DNA]</scope>
    <source>
        <strain evidence="10 11">Philippines</strain>
    </source>
</reference>
<organism evidence="10 11">
    <name type="scientific">Corynespora cassiicola Philippines</name>
    <dbReference type="NCBI Taxonomy" id="1448308"/>
    <lineage>
        <taxon>Eukaryota</taxon>
        <taxon>Fungi</taxon>
        <taxon>Dikarya</taxon>
        <taxon>Ascomycota</taxon>
        <taxon>Pezizomycotina</taxon>
        <taxon>Dothideomycetes</taxon>
        <taxon>Pleosporomycetidae</taxon>
        <taxon>Pleosporales</taxon>
        <taxon>Corynesporascaceae</taxon>
        <taxon>Corynespora</taxon>
    </lineage>
</organism>
<dbReference type="InterPro" id="IPR013154">
    <property type="entry name" value="ADH-like_N"/>
</dbReference>
<evidence type="ECO:0000256" key="5">
    <source>
        <dbReference type="ARBA" id="ARBA00023268"/>
    </source>
</evidence>
<dbReference type="GO" id="GO:0031177">
    <property type="term" value="F:phosphopantetheine binding"/>
    <property type="evidence" value="ECO:0007669"/>
    <property type="project" value="InterPro"/>
</dbReference>
<dbReference type="SUPFAM" id="SSF53901">
    <property type="entry name" value="Thiolase-like"/>
    <property type="match status" value="1"/>
</dbReference>
<evidence type="ECO:0000256" key="6">
    <source>
        <dbReference type="PROSITE-ProRule" id="PRU01363"/>
    </source>
</evidence>
<evidence type="ECO:0000256" key="4">
    <source>
        <dbReference type="ARBA" id="ARBA00023002"/>
    </source>
</evidence>
<dbReference type="InterPro" id="IPR009081">
    <property type="entry name" value="PP-bd_ACP"/>
</dbReference>
<dbReference type="InterPro" id="IPR013968">
    <property type="entry name" value="PKS_KR"/>
</dbReference>
<accession>A0A2T2NFQ6</accession>
<dbReference type="InterPro" id="IPR011032">
    <property type="entry name" value="GroES-like_sf"/>
</dbReference>
<dbReference type="Pfam" id="PF21089">
    <property type="entry name" value="PKS_DH_N"/>
    <property type="match status" value="1"/>
</dbReference>
<dbReference type="InterPro" id="IPR006162">
    <property type="entry name" value="Ppantetheine_attach_site"/>
</dbReference>
<evidence type="ECO:0000256" key="2">
    <source>
        <dbReference type="ARBA" id="ARBA00022553"/>
    </source>
</evidence>
<keyword evidence="4" id="KW-0560">Oxidoreductase</keyword>
<evidence type="ECO:0000256" key="3">
    <source>
        <dbReference type="ARBA" id="ARBA00022679"/>
    </source>
</evidence>
<dbReference type="GO" id="GO:1901336">
    <property type="term" value="P:lactone biosynthetic process"/>
    <property type="evidence" value="ECO:0007669"/>
    <property type="project" value="UniProtKB-ARBA"/>
</dbReference>
<dbReference type="Pfam" id="PF13602">
    <property type="entry name" value="ADH_zinc_N_2"/>
    <property type="match status" value="1"/>
</dbReference>
<dbReference type="SMART" id="SM00829">
    <property type="entry name" value="PKS_ER"/>
    <property type="match status" value="1"/>
</dbReference>
<dbReference type="InterPro" id="IPR020841">
    <property type="entry name" value="PKS_Beta-ketoAc_synthase_dom"/>
</dbReference>
<dbReference type="FunFam" id="3.40.50.720:FF:000209">
    <property type="entry name" value="Polyketide synthase Pks12"/>
    <property type="match status" value="1"/>
</dbReference>
<feature type="region of interest" description="N-terminal hotdog fold" evidence="6">
    <location>
        <begin position="937"/>
        <end position="1074"/>
    </location>
</feature>
<evidence type="ECO:0000259" key="9">
    <source>
        <dbReference type="PROSITE" id="PS52019"/>
    </source>
</evidence>
<dbReference type="GO" id="GO:0016491">
    <property type="term" value="F:oxidoreductase activity"/>
    <property type="evidence" value="ECO:0007669"/>
    <property type="project" value="InterPro"/>
</dbReference>
<dbReference type="Proteomes" id="UP000240883">
    <property type="component" value="Unassembled WGS sequence"/>
</dbReference>
<evidence type="ECO:0000313" key="11">
    <source>
        <dbReference type="Proteomes" id="UP000240883"/>
    </source>
</evidence>
<dbReference type="FunFam" id="3.40.47.10:FF:000019">
    <property type="entry name" value="Polyketide synthase type I"/>
    <property type="match status" value="1"/>
</dbReference>
<dbReference type="InterPro" id="IPR042104">
    <property type="entry name" value="PKS_dehydratase_sf"/>
</dbReference>
<dbReference type="Gene3D" id="3.40.47.10">
    <property type="match status" value="1"/>
</dbReference>
<evidence type="ECO:0000256" key="1">
    <source>
        <dbReference type="ARBA" id="ARBA00022450"/>
    </source>
</evidence>
<dbReference type="SMART" id="SM00823">
    <property type="entry name" value="PKS_PP"/>
    <property type="match status" value="1"/>
</dbReference>
<dbReference type="InterPro" id="IPR018201">
    <property type="entry name" value="Ketoacyl_synth_AS"/>
</dbReference>
<dbReference type="Pfam" id="PF02801">
    <property type="entry name" value="Ketoacyl-synt_C"/>
    <property type="match status" value="1"/>
</dbReference>
<dbReference type="Gene3D" id="3.90.180.10">
    <property type="entry name" value="Medium-chain alcohol dehydrogenases, catalytic domain"/>
    <property type="match status" value="1"/>
</dbReference>
<evidence type="ECO:0000259" key="8">
    <source>
        <dbReference type="PROSITE" id="PS52004"/>
    </source>
</evidence>
<dbReference type="InterPro" id="IPR020806">
    <property type="entry name" value="PKS_PP-bd"/>
</dbReference>
<dbReference type="GO" id="GO:0044550">
    <property type="term" value="P:secondary metabolite biosynthetic process"/>
    <property type="evidence" value="ECO:0007669"/>
    <property type="project" value="TreeGrafter"/>
</dbReference>
<dbReference type="SUPFAM" id="SSF47336">
    <property type="entry name" value="ACP-like"/>
    <property type="match status" value="1"/>
</dbReference>
<keyword evidence="5" id="KW-0511">Multifunctional enzyme</keyword>
<evidence type="ECO:0000313" key="10">
    <source>
        <dbReference type="EMBL" id="PSN64199.1"/>
    </source>
</evidence>
<keyword evidence="11" id="KW-1185">Reference proteome</keyword>
<dbReference type="SMART" id="SM00825">
    <property type="entry name" value="PKS_KS"/>
    <property type="match status" value="1"/>
</dbReference>
<gene>
    <name evidence="10" type="ORF">BS50DRAFT_612336</name>
</gene>
<dbReference type="InterPro" id="IPR049552">
    <property type="entry name" value="PKS_DH_N"/>
</dbReference>
<dbReference type="PROSITE" id="PS52019">
    <property type="entry name" value="PKS_MFAS_DH"/>
    <property type="match status" value="1"/>
</dbReference>
<dbReference type="Pfam" id="PF14765">
    <property type="entry name" value="PS-DH"/>
    <property type="match status" value="1"/>
</dbReference>
<dbReference type="GO" id="GO:0006633">
    <property type="term" value="P:fatty acid biosynthetic process"/>
    <property type="evidence" value="ECO:0007669"/>
    <property type="project" value="InterPro"/>
</dbReference>
<keyword evidence="1" id="KW-0596">Phosphopantetheine</keyword>
<name>A0A2T2NFQ6_CORCC</name>
<dbReference type="Gene3D" id="3.40.366.10">
    <property type="entry name" value="Malonyl-Coenzyme A Acyl Carrier Protein, domain 2"/>
    <property type="match status" value="1"/>
</dbReference>
<dbReference type="InterPro" id="IPR016039">
    <property type="entry name" value="Thiolase-like"/>
</dbReference>
<dbReference type="InterPro" id="IPR014030">
    <property type="entry name" value="Ketoacyl_synth_N"/>
</dbReference>
<dbReference type="SMART" id="SM00827">
    <property type="entry name" value="PKS_AT"/>
    <property type="match status" value="1"/>
</dbReference>
<dbReference type="CDD" id="cd00833">
    <property type="entry name" value="PKS"/>
    <property type="match status" value="1"/>
</dbReference>
<dbReference type="SMART" id="SM00822">
    <property type="entry name" value="PKS_KR"/>
    <property type="match status" value="1"/>
</dbReference>